<organism evidence="3 4">
    <name type="scientific">Rufibacter immobilis</name>
    <dbReference type="NCBI Taxonomy" id="1348778"/>
    <lineage>
        <taxon>Bacteria</taxon>
        <taxon>Pseudomonadati</taxon>
        <taxon>Bacteroidota</taxon>
        <taxon>Cytophagia</taxon>
        <taxon>Cytophagales</taxon>
        <taxon>Hymenobacteraceae</taxon>
        <taxon>Rufibacter</taxon>
    </lineage>
</organism>
<dbReference type="Proteomes" id="UP000271010">
    <property type="component" value="Unassembled WGS sequence"/>
</dbReference>
<comment type="caution">
    <text evidence="3">The sequence shown here is derived from an EMBL/GenBank/DDBJ whole genome shotgun (WGS) entry which is preliminary data.</text>
</comment>
<dbReference type="EMBL" id="RJJE01000003">
    <property type="protein sequence ID" value="RNI32004.1"/>
    <property type="molecule type" value="Genomic_DNA"/>
</dbReference>
<dbReference type="GO" id="GO:0009103">
    <property type="term" value="P:lipopolysaccharide biosynthetic process"/>
    <property type="evidence" value="ECO:0007669"/>
    <property type="project" value="TreeGrafter"/>
</dbReference>
<dbReference type="Gene3D" id="3.40.50.2000">
    <property type="entry name" value="Glycogen Phosphorylase B"/>
    <property type="match status" value="2"/>
</dbReference>
<dbReference type="OrthoDB" id="9768685at2"/>
<sequence>MLNILHINSYAKAGGAEQVACDLLNNPWVSSSLLVKSHASADPRIQAIPEHFSAKVYDFLDRVVRKLGFNNQFKILFSLAEQGNFTYARLRQTQAYQQADLVHLHNLHGNYFDWAALAQIAREKPVVWTLHDMWPMTGGEFYTYGNLNYQQGIGKTPIQYLAPLQDPLLDRRQQHLELKKKLYRQLAHRLTFVPVSYWLENAFKHAYVFHPSLKLRTIYNGVDTTVFYNQDLRNWPKPRLLFFNATGESKASHLFMEILPALPPDFELYVVGQPLEHPGVVFHQPYIQDREALRDLYNQVDLLVFPSKAETFGLVPLEAMACGVCVITSTATALPEVVNQQVGMLFESENPTDLLDKVSAALRNLTQSRALGARAAVYAQTKFALAQTHERYFQLYQEAIQNFPGR</sequence>
<evidence type="ECO:0000313" key="3">
    <source>
        <dbReference type="EMBL" id="RNI32004.1"/>
    </source>
</evidence>
<dbReference type="SUPFAM" id="SSF53756">
    <property type="entry name" value="UDP-Glycosyltransferase/glycogen phosphorylase"/>
    <property type="match status" value="1"/>
</dbReference>
<evidence type="ECO:0000313" key="4">
    <source>
        <dbReference type="Proteomes" id="UP000271010"/>
    </source>
</evidence>
<proteinExistence type="predicted"/>
<protein>
    <submittedName>
        <fullName evidence="3">Glycosyltransferase</fullName>
    </submittedName>
</protein>
<feature type="domain" description="Glycosyltransferase subfamily 4-like N-terminal" evidence="2">
    <location>
        <begin position="86"/>
        <end position="225"/>
    </location>
</feature>
<reference evidence="3 4" key="1">
    <citation type="submission" date="2018-11" db="EMBL/GenBank/DDBJ databases">
        <title>Rufibacter latericius sp. nov., isolated from water in Baiyang Lake.</title>
        <authorList>
            <person name="Yang Y."/>
        </authorList>
    </citation>
    <scope>NUCLEOTIDE SEQUENCE [LARGE SCALE GENOMIC DNA]</scope>
    <source>
        <strain evidence="3 4">MCC P1</strain>
    </source>
</reference>
<dbReference type="RefSeq" id="WP_123132141.1">
    <property type="nucleotide sequence ID" value="NZ_RJJE01000003.1"/>
</dbReference>
<evidence type="ECO:0000259" key="2">
    <source>
        <dbReference type="Pfam" id="PF13439"/>
    </source>
</evidence>
<dbReference type="InterPro" id="IPR028098">
    <property type="entry name" value="Glyco_trans_4-like_N"/>
</dbReference>
<gene>
    <name evidence="3" type="ORF">EFA69_05765</name>
</gene>
<dbReference type="Pfam" id="PF13439">
    <property type="entry name" value="Glyco_transf_4"/>
    <property type="match status" value="1"/>
</dbReference>
<dbReference type="GO" id="GO:0016757">
    <property type="term" value="F:glycosyltransferase activity"/>
    <property type="evidence" value="ECO:0007669"/>
    <property type="project" value="TreeGrafter"/>
</dbReference>
<dbReference type="PANTHER" id="PTHR46401">
    <property type="entry name" value="GLYCOSYLTRANSFERASE WBBK-RELATED"/>
    <property type="match status" value="1"/>
</dbReference>
<evidence type="ECO:0000256" key="1">
    <source>
        <dbReference type="ARBA" id="ARBA00022679"/>
    </source>
</evidence>
<dbReference type="PANTHER" id="PTHR46401:SF2">
    <property type="entry name" value="GLYCOSYLTRANSFERASE WBBK-RELATED"/>
    <property type="match status" value="1"/>
</dbReference>
<keyword evidence="1 3" id="KW-0808">Transferase</keyword>
<keyword evidence="4" id="KW-1185">Reference proteome</keyword>
<name>A0A3M9N2J4_9BACT</name>
<dbReference type="Pfam" id="PF13692">
    <property type="entry name" value="Glyco_trans_1_4"/>
    <property type="match status" value="1"/>
</dbReference>
<accession>A0A3M9N2J4</accession>
<dbReference type="AlphaFoldDB" id="A0A3M9N2J4"/>